<keyword evidence="8 12" id="KW-0539">Nucleus</keyword>
<feature type="domain" description="RTR1-type" evidence="14">
    <location>
        <begin position="107"/>
        <end position="188"/>
    </location>
</feature>
<protein>
    <recommendedName>
        <fullName evidence="12">RNA polymerase II subunit B1 CTD phosphatase RPAP2 homolog</fullName>
        <ecNumber evidence="12">3.1.3.16</ecNumber>
    </recommendedName>
</protein>
<dbReference type="AlphaFoldDB" id="A0AAN7HPK1"/>
<dbReference type="InterPro" id="IPR038534">
    <property type="entry name" value="Rtr1/RPAP2_sf"/>
</dbReference>
<dbReference type="GO" id="GO:0043175">
    <property type="term" value="F:RNA polymerase core enzyme binding"/>
    <property type="evidence" value="ECO:0007669"/>
    <property type="project" value="UniProtKB-UniRule"/>
</dbReference>
<evidence type="ECO:0000313" key="16">
    <source>
        <dbReference type="Proteomes" id="UP001303647"/>
    </source>
</evidence>
<evidence type="ECO:0000256" key="1">
    <source>
        <dbReference type="ARBA" id="ARBA00004123"/>
    </source>
</evidence>
<feature type="region of interest" description="Disordered" evidence="13">
    <location>
        <begin position="253"/>
        <end position="272"/>
    </location>
</feature>
<dbReference type="GO" id="GO:0008270">
    <property type="term" value="F:zinc ion binding"/>
    <property type="evidence" value="ECO:0007669"/>
    <property type="project" value="UniProtKB-KW"/>
</dbReference>
<feature type="region of interest" description="Disordered" evidence="13">
    <location>
        <begin position="291"/>
        <end position="338"/>
    </location>
</feature>
<dbReference type="EC" id="3.1.3.16" evidence="12"/>
<feature type="compositionally biased region" description="Acidic residues" evidence="13">
    <location>
        <begin position="324"/>
        <end position="338"/>
    </location>
</feature>
<dbReference type="PANTHER" id="PTHR14732:SF0">
    <property type="entry name" value="RNA POLYMERASE II SUBUNIT B1 CTD PHOSPHATASE RPAP2-RELATED"/>
    <property type="match status" value="1"/>
</dbReference>
<dbReference type="Proteomes" id="UP001303647">
    <property type="component" value="Unassembled WGS sequence"/>
</dbReference>
<dbReference type="InterPro" id="IPR039693">
    <property type="entry name" value="Rtr1/RPAP2"/>
</dbReference>
<evidence type="ECO:0000256" key="11">
    <source>
        <dbReference type="PROSITE-ProRule" id="PRU00812"/>
    </source>
</evidence>
<evidence type="ECO:0000256" key="4">
    <source>
        <dbReference type="ARBA" id="ARBA00022771"/>
    </source>
</evidence>
<sequence length="338" mass="36241">MATSTSGPSPKAKPKGILKQSTASSQSQLSPPSPPPPPPPTAELSRAERLAQQETAARLRLLQKLRETEVKPPVPIETFELLSQQFPRHADATSSSPHPADVAALLPLLADFTPQEYLDLVEERNCLGRCGYALCPRPRRAHDGPYKLNARAGSVARTEDLNKWCSDACAKRALYLKVQLDNPSYVRDGQGKMVVKLELRDEGGDGGGKGKLGETEGRAGGPAAATAASPRGKEEDRNELAKAMAQLEIDRHRQAKRDASALAGERGDATGGILAGMSRVDVTISERTVDGLHKAPSPVEGAESMVEGYRPKNGTETGKKPDEGADSDDDDDFFTVRF</sequence>
<reference evidence="15" key="2">
    <citation type="submission" date="2023-05" db="EMBL/GenBank/DDBJ databases">
        <authorList>
            <consortium name="Lawrence Berkeley National Laboratory"/>
            <person name="Steindorff A."/>
            <person name="Hensen N."/>
            <person name="Bonometti L."/>
            <person name="Westerberg I."/>
            <person name="Brannstrom I.O."/>
            <person name="Guillou S."/>
            <person name="Cros-Aarteil S."/>
            <person name="Calhoun S."/>
            <person name="Haridas S."/>
            <person name="Kuo A."/>
            <person name="Mondo S."/>
            <person name="Pangilinan J."/>
            <person name="Riley R."/>
            <person name="Labutti K."/>
            <person name="Andreopoulos B."/>
            <person name="Lipzen A."/>
            <person name="Chen C."/>
            <person name="Yanf M."/>
            <person name="Daum C."/>
            <person name="Ng V."/>
            <person name="Clum A."/>
            <person name="Ohm R."/>
            <person name="Martin F."/>
            <person name="Silar P."/>
            <person name="Natvig D."/>
            <person name="Lalanne C."/>
            <person name="Gautier V."/>
            <person name="Ament-Velasquez S.L."/>
            <person name="Kruys A."/>
            <person name="Hutchinson M.I."/>
            <person name="Powell A.J."/>
            <person name="Barry K."/>
            <person name="Miller A.N."/>
            <person name="Grigoriev I.V."/>
            <person name="Debuchy R."/>
            <person name="Gladieux P."/>
            <person name="Thoren M.H."/>
            <person name="Johannesson H."/>
        </authorList>
    </citation>
    <scope>NUCLEOTIDE SEQUENCE</scope>
    <source>
        <strain evidence="15">CBS 359.72</strain>
    </source>
</reference>
<comment type="similarity">
    <text evidence="2 11 12">Belongs to the RPAP2 family.</text>
</comment>
<comment type="catalytic activity">
    <reaction evidence="9 12">
        <text>O-phospho-L-seryl-[protein] + H2O = L-seryl-[protein] + phosphate</text>
        <dbReference type="Rhea" id="RHEA:20629"/>
        <dbReference type="Rhea" id="RHEA-COMP:9863"/>
        <dbReference type="Rhea" id="RHEA-COMP:11604"/>
        <dbReference type="ChEBI" id="CHEBI:15377"/>
        <dbReference type="ChEBI" id="CHEBI:29999"/>
        <dbReference type="ChEBI" id="CHEBI:43474"/>
        <dbReference type="ChEBI" id="CHEBI:83421"/>
        <dbReference type="EC" id="3.1.3.16"/>
    </reaction>
</comment>
<comment type="function">
    <text evidence="12">Putative RNA polymerase II subunit B1 C-terminal domain (CTD) phosphatase involved in RNA polymerase II transcription regulation.</text>
</comment>
<evidence type="ECO:0000256" key="10">
    <source>
        <dbReference type="ARBA" id="ARBA00048336"/>
    </source>
</evidence>
<evidence type="ECO:0000256" key="9">
    <source>
        <dbReference type="ARBA" id="ARBA00047761"/>
    </source>
</evidence>
<feature type="compositionally biased region" description="Pro residues" evidence="13">
    <location>
        <begin position="31"/>
        <end position="41"/>
    </location>
</feature>
<evidence type="ECO:0000259" key="14">
    <source>
        <dbReference type="PROSITE" id="PS51479"/>
    </source>
</evidence>
<dbReference type="GO" id="GO:0005737">
    <property type="term" value="C:cytoplasm"/>
    <property type="evidence" value="ECO:0007669"/>
    <property type="project" value="TreeGrafter"/>
</dbReference>
<feature type="region of interest" description="Disordered" evidence="13">
    <location>
        <begin position="1"/>
        <end position="52"/>
    </location>
</feature>
<accession>A0AAN7HPK1</accession>
<dbReference type="GO" id="GO:0008420">
    <property type="term" value="F:RNA polymerase II CTD heptapeptide repeat phosphatase activity"/>
    <property type="evidence" value="ECO:0007669"/>
    <property type="project" value="UniProtKB-UniRule"/>
</dbReference>
<evidence type="ECO:0000256" key="6">
    <source>
        <dbReference type="ARBA" id="ARBA00022833"/>
    </source>
</evidence>
<feature type="region of interest" description="Disordered" evidence="13">
    <location>
        <begin position="199"/>
        <end position="239"/>
    </location>
</feature>
<evidence type="ECO:0000256" key="3">
    <source>
        <dbReference type="ARBA" id="ARBA00022723"/>
    </source>
</evidence>
<dbReference type="PROSITE" id="PS51479">
    <property type="entry name" value="ZF_RTR1"/>
    <property type="match status" value="1"/>
</dbReference>
<evidence type="ECO:0000256" key="13">
    <source>
        <dbReference type="SAM" id="MobiDB-lite"/>
    </source>
</evidence>
<feature type="compositionally biased region" description="Low complexity" evidence="13">
    <location>
        <begin position="21"/>
        <end position="30"/>
    </location>
</feature>
<evidence type="ECO:0000256" key="5">
    <source>
        <dbReference type="ARBA" id="ARBA00022801"/>
    </source>
</evidence>
<dbReference type="GO" id="GO:0005634">
    <property type="term" value="C:nucleus"/>
    <property type="evidence" value="ECO:0007669"/>
    <property type="project" value="UniProtKB-SubCell"/>
</dbReference>
<gene>
    <name evidence="15" type="ORF">C7999DRAFT_40630</name>
</gene>
<evidence type="ECO:0000313" key="15">
    <source>
        <dbReference type="EMBL" id="KAK4248105.1"/>
    </source>
</evidence>
<dbReference type="Pfam" id="PF04181">
    <property type="entry name" value="RPAP2_Rtr1"/>
    <property type="match status" value="1"/>
</dbReference>
<evidence type="ECO:0000256" key="12">
    <source>
        <dbReference type="RuleBase" id="RU367080"/>
    </source>
</evidence>
<keyword evidence="7 12" id="KW-0904">Protein phosphatase</keyword>
<keyword evidence="4 12" id="KW-0863">Zinc-finger</keyword>
<comment type="caution">
    <text evidence="15">The sequence shown here is derived from an EMBL/GenBank/DDBJ whole genome shotgun (WGS) entry which is preliminary data.</text>
</comment>
<dbReference type="EMBL" id="MU857642">
    <property type="protein sequence ID" value="KAK4248105.1"/>
    <property type="molecule type" value="Genomic_DNA"/>
</dbReference>
<keyword evidence="3 12" id="KW-0479">Metal-binding</keyword>
<dbReference type="InterPro" id="IPR007308">
    <property type="entry name" value="Rtr1/RPAP2_dom"/>
</dbReference>
<evidence type="ECO:0000256" key="2">
    <source>
        <dbReference type="ARBA" id="ARBA00005676"/>
    </source>
</evidence>
<keyword evidence="6 12" id="KW-0862">Zinc</keyword>
<evidence type="ECO:0000256" key="8">
    <source>
        <dbReference type="ARBA" id="ARBA00023242"/>
    </source>
</evidence>
<feature type="compositionally biased region" description="Low complexity" evidence="13">
    <location>
        <begin position="221"/>
        <end position="230"/>
    </location>
</feature>
<evidence type="ECO:0000256" key="7">
    <source>
        <dbReference type="ARBA" id="ARBA00022912"/>
    </source>
</evidence>
<comment type="subcellular location">
    <subcellularLocation>
        <location evidence="1 12">Nucleus</location>
    </subcellularLocation>
</comment>
<name>A0AAN7HPK1_9PEZI</name>
<dbReference type="PANTHER" id="PTHR14732">
    <property type="entry name" value="RNA POLYMERASE II SUBUNIT B1 CTD PHOSPHATASE RPAP2-RELATED"/>
    <property type="match status" value="1"/>
</dbReference>
<comment type="catalytic activity">
    <reaction evidence="10 12">
        <text>O-phospho-L-threonyl-[protein] + H2O = L-threonyl-[protein] + phosphate</text>
        <dbReference type="Rhea" id="RHEA:47004"/>
        <dbReference type="Rhea" id="RHEA-COMP:11060"/>
        <dbReference type="Rhea" id="RHEA-COMP:11605"/>
        <dbReference type="ChEBI" id="CHEBI:15377"/>
        <dbReference type="ChEBI" id="CHEBI:30013"/>
        <dbReference type="ChEBI" id="CHEBI:43474"/>
        <dbReference type="ChEBI" id="CHEBI:61977"/>
        <dbReference type="EC" id="3.1.3.16"/>
    </reaction>
</comment>
<keyword evidence="5 12" id="KW-0378">Hydrolase</keyword>
<organism evidence="15 16">
    <name type="scientific">Corynascus novoguineensis</name>
    <dbReference type="NCBI Taxonomy" id="1126955"/>
    <lineage>
        <taxon>Eukaryota</taxon>
        <taxon>Fungi</taxon>
        <taxon>Dikarya</taxon>
        <taxon>Ascomycota</taxon>
        <taxon>Pezizomycotina</taxon>
        <taxon>Sordariomycetes</taxon>
        <taxon>Sordariomycetidae</taxon>
        <taxon>Sordariales</taxon>
        <taxon>Chaetomiaceae</taxon>
        <taxon>Corynascus</taxon>
    </lineage>
</organism>
<reference evidence="15" key="1">
    <citation type="journal article" date="2023" name="Mol. Phylogenet. Evol.">
        <title>Genome-scale phylogeny and comparative genomics of the fungal order Sordariales.</title>
        <authorList>
            <person name="Hensen N."/>
            <person name="Bonometti L."/>
            <person name="Westerberg I."/>
            <person name="Brannstrom I.O."/>
            <person name="Guillou S."/>
            <person name="Cros-Aarteil S."/>
            <person name="Calhoun S."/>
            <person name="Haridas S."/>
            <person name="Kuo A."/>
            <person name="Mondo S."/>
            <person name="Pangilinan J."/>
            <person name="Riley R."/>
            <person name="LaButti K."/>
            <person name="Andreopoulos B."/>
            <person name="Lipzen A."/>
            <person name="Chen C."/>
            <person name="Yan M."/>
            <person name="Daum C."/>
            <person name="Ng V."/>
            <person name="Clum A."/>
            <person name="Steindorff A."/>
            <person name="Ohm R.A."/>
            <person name="Martin F."/>
            <person name="Silar P."/>
            <person name="Natvig D.O."/>
            <person name="Lalanne C."/>
            <person name="Gautier V."/>
            <person name="Ament-Velasquez S.L."/>
            <person name="Kruys A."/>
            <person name="Hutchinson M.I."/>
            <person name="Powell A.J."/>
            <person name="Barry K."/>
            <person name="Miller A.N."/>
            <person name="Grigoriev I.V."/>
            <person name="Debuchy R."/>
            <person name="Gladieux P."/>
            <person name="Hiltunen Thoren M."/>
            <person name="Johannesson H."/>
        </authorList>
    </citation>
    <scope>NUCLEOTIDE SEQUENCE</scope>
    <source>
        <strain evidence="15">CBS 359.72</strain>
    </source>
</reference>
<keyword evidence="16" id="KW-1185">Reference proteome</keyword>
<proteinExistence type="inferred from homology"/>
<dbReference type="Gene3D" id="1.25.40.820">
    <property type="match status" value="1"/>
</dbReference>